<sequence length="57" mass="6358">MTGSADALATPALVTREQKLIKEIDKAMKNRCSSLRKLGDTRFEEGLHDWLASRPNS</sequence>
<proteinExistence type="predicted"/>
<dbReference type="EMBL" id="QGKW02001911">
    <property type="protein sequence ID" value="KAF2567357.1"/>
    <property type="molecule type" value="Genomic_DNA"/>
</dbReference>
<evidence type="ECO:0000313" key="1">
    <source>
        <dbReference type="EMBL" id="KAF2567357.1"/>
    </source>
</evidence>
<dbReference type="Proteomes" id="UP000712281">
    <property type="component" value="Unassembled WGS sequence"/>
</dbReference>
<name>A0A8S9IDD3_BRACR</name>
<gene>
    <name evidence="1" type="ORF">F2Q68_00027421</name>
</gene>
<comment type="caution">
    <text evidence="1">The sequence shown here is derived from an EMBL/GenBank/DDBJ whole genome shotgun (WGS) entry which is preliminary data.</text>
</comment>
<protein>
    <submittedName>
        <fullName evidence="1">Uncharacterized protein</fullName>
    </submittedName>
</protein>
<accession>A0A8S9IDD3</accession>
<dbReference type="AlphaFoldDB" id="A0A8S9IDD3"/>
<reference evidence="1" key="1">
    <citation type="submission" date="2019-12" db="EMBL/GenBank/DDBJ databases">
        <title>Genome sequencing and annotation of Brassica cretica.</title>
        <authorList>
            <person name="Studholme D.J."/>
            <person name="Sarris P.F."/>
        </authorList>
    </citation>
    <scope>NUCLEOTIDE SEQUENCE</scope>
    <source>
        <strain evidence="1">PFS-001/15</strain>
        <tissue evidence="1">Leaf</tissue>
    </source>
</reference>
<evidence type="ECO:0000313" key="2">
    <source>
        <dbReference type="Proteomes" id="UP000712281"/>
    </source>
</evidence>
<organism evidence="1 2">
    <name type="scientific">Brassica cretica</name>
    <name type="common">Mustard</name>
    <dbReference type="NCBI Taxonomy" id="69181"/>
    <lineage>
        <taxon>Eukaryota</taxon>
        <taxon>Viridiplantae</taxon>
        <taxon>Streptophyta</taxon>
        <taxon>Embryophyta</taxon>
        <taxon>Tracheophyta</taxon>
        <taxon>Spermatophyta</taxon>
        <taxon>Magnoliopsida</taxon>
        <taxon>eudicotyledons</taxon>
        <taxon>Gunneridae</taxon>
        <taxon>Pentapetalae</taxon>
        <taxon>rosids</taxon>
        <taxon>malvids</taxon>
        <taxon>Brassicales</taxon>
        <taxon>Brassicaceae</taxon>
        <taxon>Brassiceae</taxon>
        <taxon>Brassica</taxon>
    </lineage>
</organism>